<evidence type="ECO:0000313" key="6">
    <source>
        <dbReference type="Proteomes" id="UP000243342"/>
    </source>
</evidence>
<keyword evidence="3" id="KW-0804">Transcription</keyword>
<dbReference type="Pfam" id="PF00392">
    <property type="entry name" value="GntR"/>
    <property type="match status" value="1"/>
</dbReference>
<dbReference type="PRINTS" id="PR00035">
    <property type="entry name" value="HTHGNTR"/>
</dbReference>
<dbReference type="Gene3D" id="1.20.120.530">
    <property type="entry name" value="GntR ligand-binding domain-like"/>
    <property type="match status" value="1"/>
</dbReference>
<dbReference type="Proteomes" id="UP000243342">
    <property type="component" value="Unassembled WGS sequence"/>
</dbReference>
<proteinExistence type="predicted"/>
<keyword evidence="2" id="KW-0238">DNA-binding</keyword>
<accession>A0A1J7C956</accession>
<dbReference type="InterPro" id="IPR000524">
    <property type="entry name" value="Tscrpt_reg_HTH_GntR"/>
</dbReference>
<dbReference type="Pfam" id="PF07729">
    <property type="entry name" value="FCD"/>
    <property type="match status" value="1"/>
</dbReference>
<keyword evidence="1" id="KW-0805">Transcription regulation</keyword>
<dbReference type="SMART" id="SM00895">
    <property type="entry name" value="FCD"/>
    <property type="match status" value="1"/>
</dbReference>
<dbReference type="SMART" id="SM00345">
    <property type="entry name" value="HTH_GNTR"/>
    <property type="match status" value="1"/>
</dbReference>
<gene>
    <name evidence="5" type="ORF">BIV57_17710</name>
</gene>
<evidence type="ECO:0000256" key="1">
    <source>
        <dbReference type="ARBA" id="ARBA00023015"/>
    </source>
</evidence>
<dbReference type="InterPro" id="IPR008920">
    <property type="entry name" value="TF_FadR/GntR_C"/>
</dbReference>
<evidence type="ECO:0000256" key="2">
    <source>
        <dbReference type="ARBA" id="ARBA00023125"/>
    </source>
</evidence>
<reference evidence="5 6" key="1">
    <citation type="submission" date="2016-10" db="EMBL/GenBank/DDBJ databases">
        <title>Genome sequence of Streptomyces gilvigriseus MUSC 26.</title>
        <authorList>
            <person name="Lee L.-H."/>
            <person name="Ser H.-L."/>
        </authorList>
    </citation>
    <scope>NUCLEOTIDE SEQUENCE [LARGE SCALE GENOMIC DNA]</scope>
    <source>
        <strain evidence="5 6">MUSC 26</strain>
    </source>
</reference>
<sequence>MPFRLRYTTSVGASDETYEALLERIVEGGLRPGQRMVERDLAAELGVSRVPVREALRRLSVEGLVVLVPRQGALVAPFTPADVEDLFDVRERLEGLAARRAAERADADDLAALGGLLDAARAARDAGDERDFARANAGFHLAVVRASGNALLEQMTAPLAQKLRWLFRLTADRDGAQQCAEHAALLAAVSAGDADRAEALAREHAASGRAESIHAASAWADPDFDPVTLTKTRRRTRT</sequence>
<dbReference type="PANTHER" id="PTHR43537">
    <property type="entry name" value="TRANSCRIPTIONAL REGULATOR, GNTR FAMILY"/>
    <property type="match status" value="1"/>
</dbReference>
<keyword evidence="6" id="KW-1185">Reference proteome</keyword>
<evidence type="ECO:0000259" key="4">
    <source>
        <dbReference type="PROSITE" id="PS50949"/>
    </source>
</evidence>
<comment type="caution">
    <text evidence="5">The sequence shown here is derived from an EMBL/GenBank/DDBJ whole genome shotgun (WGS) entry which is preliminary data.</text>
</comment>
<dbReference type="PROSITE" id="PS50949">
    <property type="entry name" value="HTH_GNTR"/>
    <property type="match status" value="1"/>
</dbReference>
<dbReference type="SUPFAM" id="SSF46785">
    <property type="entry name" value="Winged helix' DNA-binding domain"/>
    <property type="match status" value="1"/>
</dbReference>
<dbReference type="InterPro" id="IPR036390">
    <property type="entry name" value="WH_DNA-bd_sf"/>
</dbReference>
<name>A0A1J7C956_9ACTN</name>
<evidence type="ECO:0000256" key="3">
    <source>
        <dbReference type="ARBA" id="ARBA00023163"/>
    </source>
</evidence>
<protein>
    <submittedName>
        <fullName evidence="5">GntR family transcriptional regulator</fullName>
    </submittedName>
</protein>
<dbReference type="GO" id="GO:0003677">
    <property type="term" value="F:DNA binding"/>
    <property type="evidence" value="ECO:0007669"/>
    <property type="project" value="UniProtKB-KW"/>
</dbReference>
<dbReference type="PANTHER" id="PTHR43537:SF5">
    <property type="entry name" value="UXU OPERON TRANSCRIPTIONAL REGULATOR"/>
    <property type="match status" value="1"/>
</dbReference>
<feature type="domain" description="HTH gntR-type" evidence="4">
    <location>
        <begin position="11"/>
        <end position="78"/>
    </location>
</feature>
<dbReference type="InterPro" id="IPR011711">
    <property type="entry name" value="GntR_C"/>
</dbReference>
<dbReference type="Gene3D" id="1.10.10.10">
    <property type="entry name" value="Winged helix-like DNA-binding domain superfamily/Winged helix DNA-binding domain"/>
    <property type="match status" value="1"/>
</dbReference>
<dbReference type="InterPro" id="IPR036388">
    <property type="entry name" value="WH-like_DNA-bd_sf"/>
</dbReference>
<organism evidence="5 6">
    <name type="scientific">Mangrovactinospora gilvigrisea</name>
    <dbReference type="NCBI Taxonomy" id="1428644"/>
    <lineage>
        <taxon>Bacteria</taxon>
        <taxon>Bacillati</taxon>
        <taxon>Actinomycetota</taxon>
        <taxon>Actinomycetes</taxon>
        <taxon>Kitasatosporales</taxon>
        <taxon>Streptomycetaceae</taxon>
        <taxon>Mangrovactinospora</taxon>
    </lineage>
</organism>
<evidence type="ECO:0000313" key="5">
    <source>
        <dbReference type="EMBL" id="OIV36170.1"/>
    </source>
</evidence>
<dbReference type="EMBL" id="MLCF01000110">
    <property type="protein sequence ID" value="OIV36170.1"/>
    <property type="molecule type" value="Genomic_DNA"/>
</dbReference>
<dbReference type="AlphaFoldDB" id="A0A1J7C956"/>
<dbReference type="STRING" id="1428644.BIV57_17710"/>
<dbReference type="SUPFAM" id="SSF48008">
    <property type="entry name" value="GntR ligand-binding domain-like"/>
    <property type="match status" value="1"/>
</dbReference>
<dbReference type="GO" id="GO:0003700">
    <property type="term" value="F:DNA-binding transcription factor activity"/>
    <property type="evidence" value="ECO:0007669"/>
    <property type="project" value="InterPro"/>
</dbReference>
<dbReference type="CDD" id="cd07377">
    <property type="entry name" value="WHTH_GntR"/>
    <property type="match status" value="1"/>
</dbReference>